<dbReference type="EMBL" id="JASWER010000038">
    <property type="protein sequence ID" value="MDL5378435.1"/>
    <property type="molecule type" value="Genomic_DNA"/>
</dbReference>
<keyword evidence="3" id="KW-1185">Reference proteome</keyword>
<sequence length="240" mass="26139">MKKRKSGISAFLVTVLCFSAITPISANTGVENDLSPATSSEEYTDWNFEYKSIEEVPKELLEPGFYSEEEIFHIPSEYLDPYHPDTIYTTYDPYSNDSESGQVQTFALGAAAGVYFIPGIGQVAITVTGAVVIGGATIAAGSWLYNKVTAYFGKKDAEQAASEIPKSLKKTNMQVDLSKFKDKNGRTPANKSSGTFKNGKWVITKDNSGHLGYNGNKKVWKIGNPGRTGSLDSNGYIIDK</sequence>
<dbReference type="Proteomes" id="UP001230807">
    <property type="component" value="Unassembled WGS sequence"/>
</dbReference>
<accession>A0ABT7MTD6</accession>
<reference evidence="2 3" key="1">
    <citation type="submission" date="2023-06" db="EMBL/GenBank/DDBJ databases">
        <title>Influencing factors and mechanism of Cr(VI) reduction by facultative anaerobic Exiguobacterium sp. PY14.</title>
        <authorList>
            <person name="Zou L."/>
        </authorList>
    </citation>
    <scope>NUCLEOTIDE SEQUENCE [LARGE SCALE GENOMIC DNA]</scope>
    <source>
        <strain evidence="2 3">PY14</strain>
    </source>
</reference>
<feature type="chain" id="PRO_5046981286" description="Novel toxin 21 domain-containing protein" evidence="1">
    <location>
        <begin position="27"/>
        <end position="240"/>
    </location>
</feature>
<proteinExistence type="predicted"/>
<comment type="caution">
    <text evidence="2">The sequence shown here is derived from an EMBL/GenBank/DDBJ whole genome shotgun (WGS) entry which is preliminary data.</text>
</comment>
<organism evidence="2 3">
    <name type="scientific">Exiguobacterium mexicanum</name>
    <dbReference type="NCBI Taxonomy" id="340146"/>
    <lineage>
        <taxon>Bacteria</taxon>
        <taxon>Bacillati</taxon>
        <taxon>Bacillota</taxon>
        <taxon>Bacilli</taxon>
        <taxon>Bacillales</taxon>
        <taxon>Bacillales Family XII. Incertae Sedis</taxon>
        <taxon>Exiguobacterium</taxon>
    </lineage>
</organism>
<name>A0ABT7MTD6_9BACL</name>
<evidence type="ECO:0000313" key="3">
    <source>
        <dbReference type="Proteomes" id="UP001230807"/>
    </source>
</evidence>
<dbReference type="RefSeq" id="WP_286038630.1">
    <property type="nucleotide sequence ID" value="NZ_CP183082.1"/>
</dbReference>
<keyword evidence="1" id="KW-0732">Signal</keyword>
<gene>
    <name evidence="2" type="ORF">QR695_15735</name>
</gene>
<evidence type="ECO:0000313" key="2">
    <source>
        <dbReference type="EMBL" id="MDL5378435.1"/>
    </source>
</evidence>
<evidence type="ECO:0000256" key="1">
    <source>
        <dbReference type="SAM" id="SignalP"/>
    </source>
</evidence>
<feature type="signal peptide" evidence="1">
    <location>
        <begin position="1"/>
        <end position="26"/>
    </location>
</feature>
<protein>
    <recommendedName>
        <fullName evidence="4">Novel toxin 21 domain-containing protein</fullName>
    </recommendedName>
</protein>
<evidence type="ECO:0008006" key="4">
    <source>
        <dbReference type="Google" id="ProtNLM"/>
    </source>
</evidence>